<accession>A0ABY8RGZ5</accession>
<evidence type="ECO:0000313" key="2">
    <source>
        <dbReference type="Proteomes" id="UP001225611"/>
    </source>
</evidence>
<evidence type="ECO:0008006" key="3">
    <source>
        <dbReference type="Google" id="ProtNLM"/>
    </source>
</evidence>
<sequence>MSSKYKVNARNINSVTDLDFSYDVLVIIPTANEFRGIFDEMRNALAAQDFEELKSRERGPVGTKLFAKQIGQGLIFRIAVYCENLKGNMLSAAHTAYLCQRLSPKLVISAGIAGSLDPRKAWIGDIVLPNLVENSTFDKIYQDFEGVPKNSPSVTASNSGVTFESPIRLSARREQSWAGVTTIVGGLKLSALNSSIAYASHDSNSDKRKSQFNELAQAIEQRFNISAKPPEHPRIIENSISFSWDKVLDSRDTYEYLLTSGRISEEAVCVEMESWGFLAATELFRRGEEFDVLIVRGISDIVGCKGITDNKSHNLEGDCRQLAMSNVGRIVCHIVADRCP</sequence>
<dbReference type="Gene3D" id="3.40.50.1580">
    <property type="entry name" value="Nucleoside phosphorylase domain"/>
    <property type="match status" value="1"/>
</dbReference>
<reference evidence="1 2" key="1">
    <citation type="journal article" date="2023" name="Syst. Appl. Microbiol.">
        <title>Agrobacterium cucumeris sp. nov. isolated from crazy roots on cucumber (Cucumis sativus).</title>
        <authorList>
            <person name="Warabieda M."/>
            <person name="Kuzmanovic N."/>
            <person name="Trzcinski P."/>
            <person name="Pulawska J."/>
        </authorList>
    </citation>
    <scope>NUCLEOTIDE SEQUENCE [LARGE SCALE GENOMIC DNA]</scope>
    <source>
        <strain evidence="1 2">O132</strain>
    </source>
</reference>
<dbReference type="PANTHER" id="PTHR46832:SF1">
    <property type="entry name" value="5'-METHYLTHIOADENOSINE_S-ADENOSYLHOMOCYSTEINE NUCLEOSIDASE"/>
    <property type="match status" value="1"/>
</dbReference>
<gene>
    <name evidence="1" type="ORF">KZ699_07455</name>
</gene>
<dbReference type="PANTHER" id="PTHR46832">
    <property type="entry name" value="5'-METHYLTHIOADENOSINE/S-ADENOSYLHOMOCYSTEINE NUCLEOSIDASE"/>
    <property type="match status" value="1"/>
</dbReference>
<dbReference type="InterPro" id="IPR035994">
    <property type="entry name" value="Nucleoside_phosphorylase_sf"/>
</dbReference>
<dbReference type="Proteomes" id="UP001225611">
    <property type="component" value="Chromosome 1"/>
</dbReference>
<evidence type="ECO:0000313" key="1">
    <source>
        <dbReference type="EMBL" id="WHO06955.1"/>
    </source>
</evidence>
<protein>
    <recommendedName>
        <fullName evidence="3">Nucleoside phosphorylase domain-containing protein</fullName>
    </recommendedName>
</protein>
<dbReference type="SUPFAM" id="SSF53167">
    <property type="entry name" value="Purine and uridine phosphorylases"/>
    <property type="match status" value="1"/>
</dbReference>
<dbReference type="RefSeq" id="WP_269699763.1">
    <property type="nucleotide sequence ID" value="NZ_CP080387.1"/>
</dbReference>
<keyword evidence="2" id="KW-1185">Reference proteome</keyword>
<proteinExistence type="predicted"/>
<organism evidence="1 2">
    <name type="scientific">Agrobacterium cucumeris</name>
    <dbReference type="NCBI Taxonomy" id="2862866"/>
    <lineage>
        <taxon>Bacteria</taxon>
        <taxon>Pseudomonadati</taxon>
        <taxon>Pseudomonadota</taxon>
        <taxon>Alphaproteobacteria</taxon>
        <taxon>Hyphomicrobiales</taxon>
        <taxon>Rhizobiaceae</taxon>
        <taxon>Rhizobium/Agrobacterium group</taxon>
        <taxon>Agrobacterium</taxon>
    </lineage>
</organism>
<name>A0ABY8RGZ5_9HYPH</name>
<dbReference type="EMBL" id="CP080387">
    <property type="protein sequence ID" value="WHO06955.1"/>
    <property type="molecule type" value="Genomic_DNA"/>
</dbReference>